<evidence type="ECO:0000256" key="7">
    <source>
        <dbReference type="ARBA" id="ARBA00022927"/>
    </source>
</evidence>
<accession>A0ABS5UBV0</accession>
<organism evidence="13 14">
    <name type="scientific">Pelotalea chapellei</name>
    <dbReference type="NCBI Taxonomy" id="44671"/>
    <lineage>
        <taxon>Bacteria</taxon>
        <taxon>Pseudomonadati</taxon>
        <taxon>Thermodesulfobacteriota</taxon>
        <taxon>Desulfuromonadia</taxon>
        <taxon>Geobacterales</taxon>
        <taxon>Geobacteraceae</taxon>
        <taxon>Pelotalea</taxon>
    </lineage>
</organism>
<keyword evidence="14" id="KW-1185">Reference proteome</keyword>
<evidence type="ECO:0000256" key="8">
    <source>
        <dbReference type="ARBA" id="ARBA00022989"/>
    </source>
</evidence>
<keyword evidence="7" id="KW-0653">Protein transport</keyword>
<feature type="compositionally biased region" description="Low complexity" evidence="10">
    <location>
        <begin position="89"/>
        <end position="98"/>
    </location>
</feature>
<evidence type="ECO:0000313" key="14">
    <source>
        <dbReference type="Proteomes" id="UP000784128"/>
    </source>
</evidence>
<protein>
    <submittedName>
        <fullName evidence="13">TonB family protein</fullName>
    </submittedName>
</protein>
<evidence type="ECO:0000313" key="13">
    <source>
        <dbReference type="EMBL" id="MBT1073158.1"/>
    </source>
</evidence>
<dbReference type="PANTHER" id="PTHR33446:SF2">
    <property type="entry name" value="PROTEIN TONB"/>
    <property type="match status" value="1"/>
</dbReference>
<comment type="subcellular location">
    <subcellularLocation>
        <location evidence="1">Cell inner membrane</location>
        <topology evidence="1">Single-pass membrane protein</topology>
        <orientation evidence="1">Periplasmic side</orientation>
    </subcellularLocation>
</comment>
<sequence>MSDRYIEKSLLAFVGCSLLIHLVVAFLVLYLPAQQPPPPKEPVFIDLQQVPELKAEAPRQQQTPRLSDRRMRAEREMAPRGIDARDSMPAQASRSIPRSRPPQPQIQPQTQPQVVQPAPGEMATPGRPSLPLPSRVPDQVPPGSSASSLLKPRQQQTAQNRSKPQLFPAASKMAKLEENYRRKFEGEIAEGDTKFLNTDDIQFGSFLRRFENAVYGVWRYPQEAARNGIEGITPVKITFNRRGEIMHVQLLESSGAVVLDDEVLRTLKQIGPVGSFPRGYDKDEFHLLAFFQYGLSRKSLR</sequence>
<evidence type="ECO:0000256" key="2">
    <source>
        <dbReference type="ARBA" id="ARBA00006555"/>
    </source>
</evidence>
<dbReference type="InterPro" id="IPR006260">
    <property type="entry name" value="TonB/TolA_C"/>
</dbReference>
<proteinExistence type="inferred from homology"/>
<dbReference type="EMBL" id="JAHDYS010000017">
    <property type="protein sequence ID" value="MBT1073158.1"/>
    <property type="molecule type" value="Genomic_DNA"/>
</dbReference>
<feature type="region of interest" description="Disordered" evidence="10">
    <location>
        <begin position="54"/>
        <end position="166"/>
    </location>
</feature>
<keyword evidence="3" id="KW-0813">Transport</keyword>
<dbReference type="SUPFAM" id="SSF74653">
    <property type="entry name" value="TolA/TonB C-terminal domain"/>
    <property type="match status" value="1"/>
</dbReference>
<evidence type="ECO:0000256" key="3">
    <source>
        <dbReference type="ARBA" id="ARBA00022448"/>
    </source>
</evidence>
<feature type="compositionally biased region" description="Basic and acidic residues" evidence="10">
    <location>
        <begin position="66"/>
        <end position="86"/>
    </location>
</feature>
<keyword evidence="6 11" id="KW-0812">Transmembrane</keyword>
<dbReference type="InterPro" id="IPR051045">
    <property type="entry name" value="TonB-dependent_transducer"/>
</dbReference>
<evidence type="ECO:0000256" key="10">
    <source>
        <dbReference type="SAM" id="MobiDB-lite"/>
    </source>
</evidence>
<reference evidence="13 14" key="1">
    <citation type="submission" date="2021-05" db="EMBL/GenBank/DDBJ databases">
        <title>The draft genome of Geobacter chapellei DSM 13688.</title>
        <authorList>
            <person name="Xu Z."/>
            <person name="Masuda Y."/>
            <person name="Itoh H."/>
            <person name="Senoo K."/>
        </authorList>
    </citation>
    <scope>NUCLEOTIDE SEQUENCE [LARGE SCALE GENOMIC DNA]</scope>
    <source>
        <strain evidence="13 14">DSM 13688</strain>
    </source>
</reference>
<keyword evidence="9 11" id="KW-0472">Membrane</keyword>
<feature type="compositionally biased region" description="Polar residues" evidence="10">
    <location>
        <begin position="142"/>
        <end position="163"/>
    </location>
</feature>
<keyword evidence="4" id="KW-1003">Cell membrane</keyword>
<dbReference type="PANTHER" id="PTHR33446">
    <property type="entry name" value="PROTEIN TONB-RELATED"/>
    <property type="match status" value="1"/>
</dbReference>
<evidence type="ECO:0000256" key="1">
    <source>
        <dbReference type="ARBA" id="ARBA00004383"/>
    </source>
</evidence>
<dbReference type="Pfam" id="PF03544">
    <property type="entry name" value="TonB_C"/>
    <property type="match status" value="1"/>
</dbReference>
<dbReference type="RefSeq" id="WP_214300909.1">
    <property type="nucleotide sequence ID" value="NZ_JAHDYS010000017.1"/>
</dbReference>
<dbReference type="InterPro" id="IPR037682">
    <property type="entry name" value="TonB_C"/>
</dbReference>
<dbReference type="Proteomes" id="UP000784128">
    <property type="component" value="Unassembled WGS sequence"/>
</dbReference>
<dbReference type="PROSITE" id="PS52015">
    <property type="entry name" value="TONB_CTD"/>
    <property type="match status" value="1"/>
</dbReference>
<gene>
    <name evidence="13" type="ORF">KJB30_15295</name>
</gene>
<feature type="transmembrane region" description="Helical" evidence="11">
    <location>
        <begin position="12"/>
        <end position="33"/>
    </location>
</feature>
<evidence type="ECO:0000256" key="5">
    <source>
        <dbReference type="ARBA" id="ARBA00022519"/>
    </source>
</evidence>
<dbReference type="NCBIfam" id="TIGR01352">
    <property type="entry name" value="tonB_Cterm"/>
    <property type="match status" value="1"/>
</dbReference>
<name>A0ABS5UBV0_9BACT</name>
<feature type="compositionally biased region" description="Low complexity" evidence="10">
    <location>
        <begin position="106"/>
        <end position="119"/>
    </location>
</feature>
<comment type="similarity">
    <text evidence="2">Belongs to the TonB family.</text>
</comment>
<evidence type="ECO:0000256" key="4">
    <source>
        <dbReference type="ARBA" id="ARBA00022475"/>
    </source>
</evidence>
<keyword evidence="5" id="KW-0997">Cell inner membrane</keyword>
<evidence type="ECO:0000256" key="6">
    <source>
        <dbReference type="ARBA" id="ARBA00022692"/>
    </source>
</evidence>
<comment type="caution">
    <text evidence="13">The sequence shown here is derived from an EMBL/GenBank/DDBJ whole genome shotgun (WGS) entry which is preliminary data.</text>
</comment>
<evidence type="ECO:0000256" key="11">
    <source>
        <dbReference type="SAM" id="Phobius"/>
    </source>
</evidence>
<keyword evidence="8 11" id="KW-1133">Transmembrane helix</keyword>
<evidence type="ECO:0000259" key="12">
    <source>
        <dbReference type="PROSITE" id="PS52015"/>
    </source>
</evidence>
<evidence type="ECO:0000256" key="9">
    <source>
        <dbReference type="ARBA" id="ARBA00023136"/>
    </source>
</evidence>
<dbReference type="Gene3D" id="3.30.1150.10">
    <property type="match status" value="1"/>
</dbReference>
<feature type="domain" description="TonB C-terminal" evidence="12">
    <location>
        <begin position="205"/>
        <end position="301"/>
    </location>
</feature>